<protein>
    <recommendedName>
        <fullName evidence="2">R3H domain-containing protein</fullName>
    </recommendedName>
</protein>
<evidence type="ECO:0000256" key="1">
    <source>
        <dbReference type="SAM" id="MobiDB-lite"/>
    </source>
</evidence>
<name>A0A3B0U9X1_9ZZZZ</name>
<evidence type="ECO:0000259" key="2">
    <source>
        <dbReference type="PROSITE" id="PS51061"/>
    </source>
</evidence>
<sequence>MEDSIIYAKKYLEDLLSFFGLNTDIRVTREEDVIELSVPSSHLNGFLIGNRGDTLRALQYLVSSALRNQEMELTRVNVDIADYKKQRNDRLAEKALGWVRKVRDTKEEMALEPMNPADRRVVHKAVSELSGVETESHGEGRDRHIVLTPKKDKPEEEDDYEEPALEDGTSTSDKETTEELEK</sequence>
<dbReference type="PROSITE" id="PS51061">
    <property type="entry name" value="R3H"/>
    <property type="match status" value="1"/>
</dbReference>
<dbReference type="InterPro" id="IPR001374">
    <property type="entry name" value="R3H_dom"/>
</dbReference>
<dbReference type="Pfam" id="PF13083">
    <property type="entry name" value="KH_KhpA-B"/>
    <property type="match status" value="1"/>
</dbReference>
<dbReference type="PANTHER" id="PTHR35800:SF1">
    <property type="entry name" value="RNA-BINDING PROTEIN KHPB"/>
    <property type="match status" value="1"/>
</dbReference>
<dbReference type="Pfam" id="PF01424">
    <property type="entry name" value="R3H"/>
    <property type="match status" value="1"/>
</dbReference>
<dbReference type="SMART" id="SM00393">
    <property type="entry name" value="R3H"/>
    <property type="match status" value="1"/>
</dbReference>
<dbReference type="PANTHER" id="PTHR35800">
    <property type="entry name" value="PROTEIN JAG"/>
    <property type="match status" value="1"/>
</dbReference>
<gene>
    <name evidence="3" type="ORF">MNBD_BACTEROID07-1674</name>
</gene>
<dbReference type="InterPro" id="IPR015946">
    <property type="entry name" value="KH_dom-like_a/b"/>
</dbReference>
<dbReference type="GO" id="GO:0003723">
    <property type="term" value="F:RNA binding"/>
    <property type="evidence" value="ECO:0007669"/>
    <property type="project" value="InterPro"/>
</dbReference>
<feature type="compositionally biased region" description="Acidic residues" evidence="1">
    <location>
        <begin position="155"/>
        <end position="165"/>
    </location>
</feature>
<dbReference type="AlphaFoldDB" id="A0A3B0U9X1"/>
<feature type="domain" description="R3H" evidence="2">
    <location>
        <begin position="85"/>
        <end position="151"/>
    </location>
</feature>
<proteinExistence type="predicted"/>
<dbReference type="CDD" id="cd02414">
    <property type="entry name" value="KH-II_Jag"/>
    <property type="match status" value="1"/>
</dbReference>
<dbReference type="EMBL" id="UOET01000155">
    <property type="protein sequence ID" value="VAW27755.1"/>
    <property type="molecule type" value="Genomic_DNA"/>
</dbReference>
<dbReference type="InterPro" id="IPR034079">
    <property type="entry name" value="R3H_KhpB"/>
</dbReference>
<dbReference type="InterPro" id="IPR039247">
    <property type="entry name" value="KhpB"/>
</dbReference>
<evidence type="ECO:0000313" key="3">
    <source>
        <dbReference type="EMBL" id="VAW27755.1"/>
    </source>
</evidence>
<feature type="region of interest" description="Disordered" evidence="1">
    <location>
        <begin position="129"/>
        <end position="182"/>
    </location>
</feature>
<feature type="compositionally biased region" description="Basic and acidic residues" evidence="1">
    <location>
        <begin position="134"/>
        <end position="154"/>
    </location>
</feature>
<dbReference type="InterPro" id="IPR038008">
    <property type="entry name" value="Jag_KH"/>
</dbReference>
<feature type="compositionally biased region" description="Basic and acidic residues" evidence="1">
    <location>
        <begin position="172"/>
        <end position="182"/>
    </location>
</feature>
<accession>A0A3B0U9X1</accession>
<dbReference type="Gene3D" id="3.30.1370.50">
    <property type="entry name" value="R3H-like domain"/>
    <property type="match status" value="1"/>
</dbReference>
<dbReference type="CDD" id="cd02644">
    <property type="entry name" value="R3H_jag"/>
    <property type="match status" value="1"/>
</dbReference>
<dbReference type="Gene3D" id="3.30.300.20">
    <property type="match status" value="1"/>
</dbReference>
<organism evidence="3">
    <name type="scientific">hydrothermal vent metagenome</name>
    <dbReference type="NCBI Taxonomy" id="652676"/>
    <lineage>
        <taxon>unclassified sequences</taxon>
        <taxon>metagenomes</taxon>
        <taxon>ecological metagenomes</taxon>
    </lineage>
</organism>
<dbReference type="InterPro" id="IPR036867">
    <property type="entry name" value="R3H_dom_sf"/>
</dbReference>
<dbReference type="SUPFAM" id="SSF82708">
    <property type="entry name" value="R3H domain"/>
    <property type="match status" value="1"/>
</dbReference>
<reference evidence="3" key="1">
    <citation type="submission" date="2018-06" db="EMBL/GenBank/DDBJ databases">
        <authorList>
            <person name="Zhirakovskaya E."/>
        </authorList>
    </citation>
    <scope>NUCLEOTIDE SEQUENCE</scope>
</reference>